<dbReference type="InterPro" id="IPR052165">
    <property type="entry name" value="Membrane_assoc_protease"/>
</dbReference>
<keyword evidence="2 5" id="KW-0812">Transmembrane</keyword>
<feature type="domain" description="NfeD-like C-terminal" evidence="6">
    <location>
        <begin position="72"/>
        <end position="127"/>
    </location>
</feature>
<accession>A0A101EJT2</accession>
<sequence length="129" mass="14385">MKDYVKNILKIMSILADEIVVGAFLFFILPRAGINVPLKPALAVIGFLIFKDVIAVKFLWEVFEKRVEVGPEALIGKEAIVVEDLNPKGVVKVGNELWIAECINGEAKKGEKVRIVEVRGTKLLVERQE</sequence>
<dbReference type="Proteomes" id="UP000053911">
    <property type="component" value="Unassembled WGS sequence"/>
</dbReference>
<keyword evidence="3 5" id="KW-1133">Transmembrane helix</keyword>
<reference evidence="8" key="1">
    <citation type="journal article" date="2015" name="MBio">
        <title>Genome-Resolved Metagenomic Analysis Reveals Roles for Candidate Phyla and Other Microbial Community Members in Biogeochemical Transformations in Oil Reservoirs.</title>
        <authorList>
            <person name="Hu P."/>
            <person name="Tom L."/>
            <person name="Singh A."/>
            <person name="Thomas B.C."/>
            <person name="Baker B.J."/>
            <person name="Piceno Y.M."/>
            <person name="Andersen G.L."/>
            <person name="Banfield J.F."/>
        </authorList>
    </citation>
    <scope>NUCLEOTIDE SEQUENCE [LARGE SCALE GENOMIC DNA]</scope>
</reference>
<name>A0A101EJT2_9EURY</name>
<evidence type="ECO:0000313" key="7">
    <source>
        <dbReference type="EMBL" id="KUK16670.1"/>
    </source>
</evidence>
<evidence type="ECO:0000259" key="6">
    <source>
        <dbReference type="Pfam" id="PF01957"/>
    </source>
</evidence>
<dbReference type="PATRIC" id="fig|172049.5.peg.462"/>
<proteinExistence type="predicted"/>
<keyword evidence="4 5" id="KW-0472">Membrane</keyword>
<evidence type="ECO:0000256" key="1">
    <source>
        <dbReference type="ARBA" id="ARBA00004141"/>
    </source>
</evidence>
<protein>
    <submittedName>
        <fullName evidence="7">Membrane protein</fullName>
    </submittedName>
</protein>
<evidence type="ECO:0000256" key="5">
    <source>
        <dbReference type="SAM" id="Phobius"/>
    </source>
</evidence>
<dbReference type="EMBL" id="LGFD01000082">
    <property type="protein sequence ID" value="KUK16670.1"/>
    <property type="molecule type" value="Genomic_DNA"/>
</dbReference>
<dbReference type="SUPFAM" id="SSF141322">
    <property type="entry name" value="NfeD domain-like"/>
    <property type="match status" value="1"/>
</dbReference>
<comment type="caution">
    <text evidence="7">The sequence shown here is derived from an EMBL/GenBank/DDBJ whole genome shotgun (WGS) entry which is preliminary data.</text>
</comment>
<dbReference type="GO" id="GO:0016020">
    <property type="term" value="C:membrane"/>
    <property type="evidence" value="ECO:0007669"/>
    <property type="project" value="UniProtKB-SubCell"/>
</dbReference>
<dbReference type="PANTHER" id="PTHR33507">
    <property type="entry name" value="INNER MEMBRANE PROTEIN YBBJ"/>
    <property type="match status" value="1"/>
</dbReference>
<feature type="transmembrane region" description="Helical" evidence="5">
    <location>
        <begin position="7"/>
        <end position="29"/>
    </location>
</feature>
<evidence type="ECO:0000313" key="8">
    <source>
        <dbReference type="Proteomes" id="UP000053911"/>
    </source>
</evidence>
<gene>
    <name evidence="7" type="ORF">XD54_2039</name>
</gene>
<dbReference type="PANTHER" id="PTHR33507:SF4">
    <property type="entry name" value="NODULATION COMPETITIVENESS PROTEIN NFED"/>
    <property type="match status" value="1"/>
</dbReference>
<dbReference type="AlphaFoldDB" id="A0A101EJT2"/>
<evidence type="ECO:0000256" key="2">
    <source>
        <dbReference type="ARBA" id="ARBA00022692"/>
    </source>
</evidence>
<dbReference type="Pfam" id="PF01957">
    <property type="entry name" value="NfeD"/>
    <property type="match status" value="1"/>
</dbReference>
<evidence type="ECO:0000256" key="4">
    <source>
        <dbReference type="ARBA" id="ARBA00023136"/>
    </source>
</evidence>
<dbReference type="Gene3D" id="2.40.50.140">
    <property type="entry name" value="Nucleic acid-binding proteins"/>
    <property type="match status" value="1"/>
</dbReference>
<dbReference type="InterPro" id="IPR002810">
    <property type="entry name" value="NfeD-like_C"/>
</dbReference>
<organism evidence="7 8">
    <name type="scientific">Thermococcus sibiricus</name>
    <dbReference type="NCBI Taxonomy" id="172049"/>
    <lineage>
        <taxon>Archaea</taxon>
        <taxon>Methanobacteriati</taxon>
        <taxon>Methanobacteriota</taxon>
        <taxon>Thermococci</taxon>
        <taxon>Thermococcales</taxon>
        <taxon>Thermococcaceae</taxon>
        <taxon>Thermococcus</taxon>
    </lineage>
</organism>
<dbReference type="RefSeq" id="WP_283217999.1">
    <property type="nucleotide sequence ID" value="NZ_LGFD01000082.1"/>
</dbReference>
<comment type="subcellular location">
    <subcellularLocation>
        <location evidence="1">Membrane</location>
        <topology evidence="1">Multi-pass membrane protein</topology>
    </subcellularLocation>
</comment>
<evidence type="ECO:0000256" key="3">
    <source>
        <dbReference type="ARBA" id="ARBA00022989"/>
    </source>
</evidence>
<dbReference type="InterPro" id="IPR012340">
    <property type="entry name" value="NA-bd_OB-fold"/>
</dbReference>